<feature type="domain" description="HTH cro/C1-type" evidence="1">
    <location>
        <begin position="14"/>
        <end position="67"/>
    </location>
</feature>
<dbReference type="SMART" id="SM00530">
    <property type="entry name" value="HTH_XRE"/>
    <property type="match status" value="1"/>
</dbReference>
<reference evidence="2 3" key="1">
    <citation type="submission" date="2022-11" db="EMBL/GenBank/DDBJ databases">
        <title>Minimal conservation of predation-associated metabolite biosynthetic gene clusters underscores biosynthetic potential of Myxococcota including descriptions for ten novel species: Archangium lansinium sp. nov., Myxococcus landrumus sp. nov., Nannocystis bai.</title>
        <authorList>
            <person name="Ahearne A."/>
            <person name="Stevens C."/>
            <person name="Phillips K."/>
        </authorList>
    </citation>
    <scope>NUCLEOTIDE SEQUENCE [LARGE SCALE GENOMIC DNA]</scope>
    <source>
        <strain evidence="2 3">MIWBW</strain>
    </source>
</reference>
<dbReference type="Proteomes" id="UP001207654">
    <property type="component" value="Unassembled WGS sequence"/>
</dbReference>
<dbReference type="InterPro" id="IPR001387">
    <property type="entry name" value="Cro/C1-type_HTH"/>
</dbReference>
<evidence type="ECO:0000313" key="2">
    <source>
        <dbReference type="EMBL" id="MCY1080613.1"/>
    </source>
</evidence>
<dbReference type="Gene3D" id="1.10.260.40">
    <property type="entry name" value="lambda repressor-like DNA-binding domains"/>
    <property type="match status" value="1"/>
</dbReference>
<dbReference type="InterPro" id="IPR010982">
    <property type="entry name" value="Lambda_DNA-bd_dom_sf"/>
</dbReference>
<dbReference type="RefSeq" id="WP_267539262.1">
    <property type="nucleotide sequence ID" value="NZ_JAPNKA010000001.1"/>
</dbReference>
<name>A0ABT4AFZ0_9BACT</name>
<accession>A0ABT4AFZ0</accession>
<dbReference type="EMBL" id="JAPNKA010000001">
    <property type="protein sequence ID" value="MCY1080613.1"/>
    <property type="molecule type" value="Genomic_DNA"/>
</dbReference>
<evidence type="ECO:0000313" key="3">
    <source>
        <dbReference type="Proteomes" id="UP001207654"/>
    </source>
</evidence>
<protein>
    <submittedName>
        <fullName evidence="2">Helix-turn-helix transcriptional regulator</fullName>
    </submittedName>
</protein>
<evidence type="ECO:0000259" key="1">
    <source>
        <dbReference type="PROSITE" id="PS50943"/>
    </source>
</evidence>
<sequence length="125" mass="13573">MDEKLRHALGDAARAARLRMGLTQAEVAKKVRLKPGVYGRVERGAMVPSVPTLRRICETLAISSDALLSLGTQAHEATVPTPPPEAGEHPELSRIIHILQGWPPERLALLRKLLETADTNLSGES</sequence>
<comment type="caution">
    <text evidence="2">The sequence shown here is derived from an EMBL/GenBank/DDBJ whole genome shotgun (WGS) entry which is preliminary data.</text>
</comment>
<dbReference type="CDD" id="cd00093">
    <property type="entry name" value="HTH_XRE"/>
    <property type="match status" value="1"/>
</dbReference>
<proteinExistence type="predicted"/>
<dbReference type="SUPFAM" id="SSF47413">
    <property type="entry name" value="lambda repressor-like DNA-binding domains"/>
    <property type="match status" value="1"/>
</dbReference>
<dbReference type="PROSITE" id="PS50943">
    <property type="entry name" value="HTH_CROC1"/>
    <property type="match status" value="1"/>
</dbReference>
<dbReference type="Pfam" id="PF01381">
    <property type="entry name" value="HTH_3"/>
    <property type="match status" value="1"/>
</dbReference>
<gene>
    <name evidence="2" type="ORF">OV287_39835</name>
</gene>
<organism evidence="2 3">
    <name type="scientific">Archangium lansingense</name>
    <dbReference type="NCBI Taxonomy" id="2995310"/>
    <lineage>
        <taxon>Bacteria</taxon>
        <taxon>Pseudomonadati</taxon>
        <taxon>Myxococcota</taxon>
        <taxon>Myxococcia</taxon>
        <taxon>Myxococcales</taxon>
        <taxon>Cystobacterineae</taxon>
        <taxon>Archangiaceae</taxon>
        <taxon>Archangium</taxon>
    </lineage>
</organism>
<keyword evidence="3" id="KW-1185">Reference proteome</keyword>